<dbReference type="SMART" id="SM00684">
    <property type="entry name" value="DM15"/>
    <property type="match status" value="3"/>
</dbReference>
<name>A0A0R3TB60_RODNA</name>
<evidence type="ECO:0000256" key="1">
    <source>
        <dbReference type="SAM" id="MobiDB-lite"/>
    </source>
</evidence>
<dbReference type="OrthoDB" id="340227at2759"/>
<dbReference type="InterPro" id="IPR006607">
    <property type="entry name" value="DM15"/>
</dbReference>
<dbReference type="WBParaSite" id="HNAJ_0000429901-mRNA-1">
    <property type="protein sequence ID" value="HNAJ_0000429901-mRNA-1"/>
    <property type="gene ID" value="HNAJ_0000429901"/>
</dbReference>
<dbReference type="EMBL" id="UZAE01002929">
    <property type="protein sequence ID" value="VDO00157.1"/>
    <property type="molecule type" value="Genomic_DNA"/>
</dbReference>
<feature type="compositionally biased region" description="Polar residues" evidence="1">
    <location>
        <begin position="428"/>
        <end position="445"/>
    </location>
</feature>
<feature type="compositionally biased region" description="Low complexity" evidence="1">
    <location>
        <begin position="114"/>
        <end position="124"/>
    </location>
</feature>
<evidence type="ECO:0000313" key="3">
    <source>
        <dbReference type="Proteomes" id="UP000278807"/>
    </source>
</evidence>
<feature type="region of interest" description="Disordered" evidence="1">
    <location>
        <begin position="393"/>
        <end position="523"/>
    </location>
</feature>
<reference evidence="4" key="1">
    <citation type="submission" date="2017-02" db="UniProtKB">
        <authorList>
            <consortium name="WormBaseParasite"/>
        </authorList>
    </citation>
    <scope>IDENTIFICATION</scope>
</reference>
<dbReference type="STRING" id="102285.A0A0R3TB60"/>
<feature type="compositionally biased region" description="Polar residues" evidence="1">
    <location>
        <begin position="454"/>
        <end position="469"/>
    </location>
</feature>
<sequence length="523" mass="57341">MPTGACGAFLGTSVAPVSSAATTGAATTTTSRLPQQSVRPQKQTSTISQSPPLLMPPHPSTSGYFLFPGGANGEFTALPLAPINPPPMVPTGASSGGMLNVPLVPPSQRPHVPTPTAATQPAAAGDESLGGEECVDKAAASTSIPEPKPPAKKISSSGFFPAHYDAIQARRMRRYRTVSTGTNSTSVEEPHVGFLLTQGNGHERLRTTSECPEPGTSHGAVISSSAKHPFAEHPSQQLLGQHGFTFHRYNKFRANCLRDREAHGKGNSQEMNTLYRFWSFFLRLNFNRTMYGEFRRFSFEDAQNGSRYGIECLFRLYSYGLELRFRQELFDDFQEETLRDYESGHLYGLEKFWAYLHYSNNSVEVNPKLKELLSKYKTIEDFRVNFQPPDGFFLNRNRRRTQSETITTSSGRVNTPEKLTRHLPEVPSSGSSDISNHCETGATTKKFSKVVQKVSPQRGETGTIPTASASKKVRGTPKSGEQSKPSAKEPVSTQSTVKSASKKKSGNKNVASQQNKPLKDQKS</sequence>
<feature type="compositionally biased region" description="Polar residues" evidence="1">
    <location>
        <begin position="32"/>
        <end position="51"/>
    </location>
</feature>
<dbReference type="GO" id="GO:0000339">
    <property type="term" value="F:RNA cap binding"/>
    <property type="evidence" value="ECO:0007669"/>
    <property type="project" value="InterPro"/>
</dbReference>
<protein>
    <submittedName>
        <fullName evidence="4">HTH La-type RNA-binding domain-containing protein</fullName>
    </submittedName>
</protein>
<dbReference type="AlphaFoldDB" id="A0A0R3TB60"/>
<evidence type="ECO:0000313" key="4">
    <source>
        <dbReference type="WBParaSite" id="HNAJ_0000429901-mRNA-1"/>
    </source>
</evidence>
<proteinExistence type="predicted"/>
<feature type="compositionally biased region" description="Polar residues" evidence="1">
    <location>
        <begin position="403"/>
        <end position="413"/>
    </location>
</feature>
<dbReference type="Proteomes" id="UP000278807">
    <property type="component" value="Unassembled WGS sequence"/>
</dbReference>
<organism evidence="4">
    <name type="scientific">Rodentolepis nana</name>
    <name type="common">Dwarf tapeworm</name>
    <name type="synonym">Hymenolepis nana</name>
    <dbReference type="NCBI Taxonomy" id="102285"/>
    <lineage>
        <taxon>Eukaryota</taxon>
        <taxon>Metazoa</taxon>
        <taxon>Spiralia</taxon>
        <taxon>Lophotrochozoa</taxon>
        <taxon>Platyhelminthes</taxon>
        <taxon>Cestoda</taxon>
        <taxon>Eucestoda</taxon>
        <taxon>Cyclophyllidea</taxon>
        <taxon>Hymenolepididae</taxon>
        <taxon>Rodentolepis</taxon>
    </lineage>
</organism>
<feature type="compositionally biased region" description="Low complexity" evidence="1">
    <location>
        <begin position="17"/>
        <end position="31"/>
    </location>
</feature>
<keyword evidence="3" id="KW-1185">Reference proteome</keyword>
<feature type="region of interest" description="Disordered" evidence="1">
    <location>
        <begin position="17"/>
        <end position="56"/>
    </location>
</feature>
<accession>A0A0R3TB60</accession>
<evidence type="ECO:0000313" key="2">
    <source>
        <dbReference type="EMBL" id="VDO00157.1"/>
    </source>
</evidence>
<reference evidence="2 3" key="2">
    <citation type="submission" date="2018-11" db="EMBL/GenBank/DDBJ databases">
        <authorList>
            <consortium name="Pathogen Informatics"/>
        </authorList>
    </citation>
    <scope>NUCLEOTIDE SEQUENCE [LARGE SCALE GENOMIC DNA]</scope>
</reference>
<feature type="compositionally biased region" description="Polar residues" evidence="1">
    <location>
        <begin position="479"/>
        <end position="496"/>
    </location>
</feature>
<gene>
    <name evidence="2" type="ORF">HNAJ_LOCUS4297</name>
</gene>
<dbReference type="Pfam" id="PF21071">
    <property type="entry name" value="LARP1_HEAT"/>
    <property type="match status" value="1"/>
</dbReference>
<dbReference type="GO" id="GO:0048255">
    <property type="term" value="P:mRNA stabilization"/>
    <property type="evidence" value="ECO:0007669"/>
    <property type="project" value="InterPro"/>
</dbReference>
<feature type="region of interest" description="Disordered" evidence="1">
    <location>
        <begin position="107"/>
        <end position="131"/>
    </location>
</feature>